<protein>
    <submittedName>
        <fullName evidence="2">Holin</fullName>
    </submittedName>
</protein>
<reference evidence="2 3" key="1">
    <citation type="journal article" date="2014" name="Arch. Virol.">
        <title>Complete genome sequence of the Pectobacterium carotovorum subsp. carotovorum virulent bacteriophage PM1.</title>
        <authorList>
            <person name="Lim J.A."/>
            <person name="Shin H."/>
            <person name="Lee D.H."/>
            <person name="Han S.W."/>
            <person name="Lee J.H."/>
            <person name="Ryu S."/>
            <person name="Heu S."/>
        </authorList>
    </citation>
    <scope>NUCLEOTIDE SEQUENCE [LARGE SCALE GENOMIC DNA]</scope>
</reference>
<feature type="transmembrane region" description="Helical" evidence="1">
    <location>
        <begin position="21"/>
        <end position="38"/>
    </location>
</feature>
<dbReference type="OrthoDB" id="22755at10239"/>
<evidence type="ECO:0000313" key="2">
    <source>
        <dbReference type="EMBL" id="AGV99278.1"/>
    </source>
</evidence>
<sequence>MENKMDRQMLQSLIDLMQQHGVFHGLLAGLTALIRGAYESEGLAKALLDAALCTVIGTFVFAFPGFGDLFKESPQHALIAAIVVGVIGANLIITTLRDCFAAALKQLNPATWFKKAK</sequence>
<keyword evidence="1" id="KW-0812">Transmembrane</keyword>
<feature type="transmembrane region" description="Helical" evidence="1">
    <location>
        <begin position="78"/>
        <end position="96"/>
    </location>
</feature>
<evidence type="ECO:0000313" key="3">
    <source>
        <dbReference type="Proteomes" id="UP000019701"/>
    </source>
</evidence>
<keyword evidence="1" id="KW-1133">Transmembrane helix</keyword>
<evidence type="ECO:0000256" key="1">
    <source>
        <dbReference type="SAM" id="Phobius"/>
    </source>
</evidence>
<dbReference type="KEGG" id="vg:18938790"/>
<dbReference type="InterPro" id="IPR006481">
    <property type="entry name" value="Phage_lambda_GpS_holin"/>
</dbReference>
<proteinExistence type="predicted"/>
<keyword evidence="3" id="KW-1185">Reference proteome</keyword>
<keyword evidence="1" id="KW-0472">Membrane</keyword>
<dbReference type="Pfam" id="PF05106">
    <property type="entry name" value="Phage_holin_3_1"/>
    <property type="match status" value="1"/>
</dbReference>
<dbReference type="GeneID" id="18938790"/>
<name>X2CSU8_9CAUD</name>
<dbReference type="Proteomes" id="UP000019701">
    <property type="component" value="Segment"/>
</dbReference>
<accession>X2CSU8</accession>
<dbReference type="RefSeq" id="YP_009021839.1">
    <property type="nucleotide sequence ID" value="NC_023865.1"/>
</dbReference>
<dbReference type="EMBL" id="KF534715">
    <property type="protein sequence ID" value="AGV99278.1"/>
    <property type="molecule type" value="Genomic_DNA"/>
</dbReference>
<gene>
    <name evidence="2" type="ORF">PM1_062</name>
</gene>
<organism evidence="2 3">
    <name type="scientific">Pectobacterium phage PM1</name>
    <dbReference type="NCBI Taxonomy" id="1399915"/>
    <lineage>
        <taxon>Viruses</taxon>
        <taxon>Duplodnaviria</taxon>
        <taxon>Heunggongvirae</taxon>
        <taxon>Uroviricota</taxon>
        <taxon>Caudoviricetes</taxon>
        <taxon>Chaseviridae</taxon>
        <taxon>Cleopatravirinae</taxon>
        <taxon>Suwonvirus</taxon>
        <taxon>Suwonvirus PM1</taxon>
    </lineage>
</organism>
<feature type="transmembrane region" description="Helical" evidence="1">
    <location>
        <begin position="44"/>
        <end position="66"/>
    </location>
</feature>